<comment type="caution">
    <text evidence="4">The sequence shown here is derived from an EMBL/GenBank/DDBJ whole genome shotgun (WGS) entry which is preliminary data.</text>
</comment>
<dbReference type="RefSeq" id="WP_103123328.1">
    <property type="nucleotide sequence ID" value="NZ_DF978421.1"/>
</dbReference>
<reference evidence="5" key="1">
    <citation type="journal article" date="2018" name="Genome Announc.">
        <title>Draft Genome Sequence of the Nitrogen-Fixing and Hormogonia-Inducing Cyanobacterium Nostoc cycadae Strain WK-1, Isolated from the Coralloid Roots of Cycas revoluta.</title>
        <authorList>
            <person name="Kanesaki Y."/>
            <person name="Hirose M."/>
            <person name="Hirose Y."/>
            <person name="Fujisawa T."/>
            <person name="Nakamura Y."/>
            <person name="Watanabe S."/>
            <person name="Matsunaga S."/>
            <person name="Uchida H."/>
            <person name="Murakami A."/>
        </authorList>
    </citation>
    <scope>NUCLEOTIDE SEQUENCE [LARGE SCALE GENOMIC DNA]</scope>
    <source>
        <strain evidence="5">WK-1</strain>
    </source>
</reference>
<gene>
    <name evidence="4" type="ORF">NCWK1_0073</name>
</gene>
<evidence type="ECO:0000256" key="3">
    <source>
        <dbReference type="ARBA" id="ARBA00022691"/>
    </source>
</evidence>
<keyword evidence="3" id="KW-0949">S-adenosyl-L-methionine</keyword>
<keyword evidence="2 4" id="KW-0808">Transferase</keyword>
<dbReference type="AlphaFoldDB" id="A0A2H6LAZ9"/>
<dbReference type="PANTHER" id="PTHR10509:SF14">
    <property type="entry name" value="CAFFEOYL-COA O-METHYLTRANSFERASE 3-RELATED"/>
    <property type="match status" value="1"/>
</dbReference>
<evidence type="ECO:0000313" key="4">
    <source>
        <dbReference type="EMBL" id="GBE90358.1"/>
    </source>
</evidence>
<sequence length="126" mass="14261">MSLPADSQIFACDINEEYTAIAWRYWQQAGLAKIYLRLAPALESLDQLLVIGQVGTFDFAFIDASYEERCLQLIRSGGLIAINNVLWSGRVANFQIQNHSTQAIRSINQKLHDDKRITLSIFLISD</sequence>
<dbReference type="Pfam" id="PF01596">
    <property type="entry name" value="Methyltransf_3"/>
    <property type="match status" value="1"/>
</dbReference>
<evidence type="ECO:0000313" key="5">
    <source>
        <dbReference type="Proteomes" id="UP000236527"/>
    </source>
</evidence>
<dbReference type="EMBL" id="BDGE01000001">
    <property type="protein sequence ID" value="GBE90358.1"/>
    <property type="molecule type" value="Genomic_DNA"/>
</dbReference>
<keyword evidence="5" id="KW-1185">Reference proteome</keyword>
<accession>A0A2H6LAZ9</accession>
<dbReference type="GO" id="GO:0032259">
    <property type="term" value="P:methylation"/>
    <property type="evidence" value="ECO:0007669"/>
    <property type="project" value="UniProtKB-KW"/>
</dbReference>
<dbReference type="GO" id="GO:0008171">
    <property type="term" value="F:O-methyltransferase activity"/>
    <property type="evidence" value="ECO:0007669"/>
    <property type="project" value="InterPro"/>
</dbReference>
<proteinExistence type="predicted"/>
<dbReference type="PROSITE" id="PS51682">
    <property type="entry name" value="SAM_OMT_I"/>
    <property type="match status" value="1"/>
</dbReference>
<dbReference type="GO" id="GO:0008757">
    <property type="term" value="F:S-adenosylmethionine-dependent methyltransferase activity"/>
    <property type="evidence" value="ECO:0007669"/>
    <property type="project" value="TreeGrafter"/>
</dbReference>
<keyword evidence="1 4" id="KW-0489">Methyltransferase</keyword>
<dbReference type="PANTHER" id="PTHR10509">
    <property type="entry name" value="O-METHYLTRANSFERASE-RELATED"/>
    <property type="match status" value="1"/>
</dbReference>
<dbReference type="SUPFAM" id="SSF53335">
    <property type="entry name" value="S-adenosyl-L-methionine-dependent methyltransferases"/>
    <property type="match status" value="1"/>
</dbReference>
<protein>
    <submittedName>
        <fullName evidence="4">O-methyltransferase</fullName>
    </submittedName>
</protein>
<organism evidence="4 5">
    <name type="scientific">Nostoc cycadae WK-1</name>
    <dbReference type="NCBI Taxonomy" id="1861711"/>
    <lineage>
        <taxon>Bacteria</taxon>
        <taxon>Bacillati</taxon>
        <taxon>Cyanobacteriota</taxon>
        <taxon>Cyanophyceae</taxon>
        <taxon>Nostocales</taxon>
        <taxon>Nostocaceae</taxon>
        <taxon>Nostoc</taxon>
    </lineage>
</organism>
<dbReference type="InterPro" id="IPR002935">
    <property type="entry name" value="SAM_O-MeTrfase"/>
</dbReference>
<dbReference type="Proteomes" id="UP000236527">
    <property type="component" value="Unassembled WGS sequence"/>
</dbReference>
<evidence type="ECO:0000256" key="2">
    <source>
        <dbReference type="ARBA" id="ARBA00022679"/>
    </source>
</evidence>
<evidence type="ECO:0000256" key="1">
    <source>
        <dbReference type="ARBA" id="ARBA00022603"/>
    </source>
</evidence>
<dbReference type="InterPro" id="IPR050362">
    <property type="entry name" value="Cation-dep_OMT"/>
</dbReference>
<name>A0A2H6LAZ9_9NOSO</name>
<dbReference type="Gene3D" id="3.40.50.150">
    <property type="entry name" value="Vaccinia Virus protein VP39"/>
    <property type="match status" value="1"/>
</dbReference>
<dbReference type="InterPro" id="IPR029063">
    <property type="entry name" value="SAM-dependent_MTases_sf"/>
</dbReference>